<dbReference type="AlphaFoldDB" id="A0AAE3H5J7"/>
<reference evidence="2 3" key="1">
    <citation type="submission" date="2018-11" db="EMBL/GenBank/DDBJ databases">
        <title>Novel bacteria species description.</title>
        <authorList>
            <person name="Han J.-H."/>
        </authorList>
    </citation>
    <scope>NUCLEOTIDE SEQUENCE [LARGE SCALE GENOMIC DNA]</scope>
    <source>
        <strain evidence="2 3">KCTC23259</strain>
    </source>
</reference>
<sequence>MLQRVQSVLLLLTALALGVFLGTNSFVKAIGPSEKVVVNPYHVFHQTGNLASFNKDIYYVAVLGGLALILTIFTIFQYKNRIRQMLFVALNSLLIGAALAITVYHIQTDAIKLGSGEGTYGLGMWAAFVALAANWLANRFIKKDEKLVKDADRMR</sequence>
<comment type="caution">
    <text evidence="2">The sequence shown here is derived from an EMBL/GenBank/DDBJ whole genome shotgun (WGS) entry which is preliminary data.</text>
</comment>
<protein>
    <submittedName>
        <fullName evidence="2">DUF4293 family protein</fullName>
    </submittedName>
</protein>
<dbReference type="InterPro" id="IPR025635">
    <property type="entry name" value="DUF4293"/>
</dbReference>
<dbReference type="RefSeq" id="WP_255038561.1">
    <property type="nucleotide sequence ID" value="NZ_RJUF01000177.1"/>
</dbReference>
<feature type="transmembrane region" description="Helical" evidence="1">
    <location>
        <begin position="85"/>
        <end position="106"/>
    </location>
</feature>
<keyword evidence="3" id="KW-1185">Reference proteome</keyword>
<feature type="transmembrane region" description="Helical" evidence="1">
    <location>
        <begin position="57"/>
        <end position="78"/>
    </location>
</feature>
<gene>
    <name evidence="2" type="ORF">EGI31_18230</name>
</gene>
<dbReference type="Pfam" id="PF14126">
    <property type="entry name" value="DUF4293"/>
    <property type="match status" value="1"/>
</dbReference>
<keyword evidence="1" id="KW-0472">Membrane</keyword>
<organism evidence="2 3">
    <name type="scientific">Lacihabitans soyangensis</name>
    <dbReference type="NCBI Taxonomy" id="869394"/>
    <lineage>
        <taxon>Bacteria</taxon>
        <taxon>Pseudomonadati</taxon>
        <taxon>Bacteroidota</taxon>
        <taxon>Cytophagia</taxon>
        <taxon>Cytophagales</taxon>
        <taxon>Leadbetterellaceae</taxon>
        <taxon>Lacihabitans</taxon>
    </lineage>
</organism>
<evidence type="ECO:0000313" key="3">
    <source>
        <dbReference type="Proteomes" id="UP001204144"/>
    </source>
</evidence>
<proteinExistence type="predicted"/>
<keyword evidence="1" id="KW-1133">Transmembrane helix</keyword>
<keyword evidence="1" id="KW-0812">Transmembrane</keyword>
<accession>A0AAE3H5J7</accession>
<dbReference type="Proteomes" id="UP001204144">
    <property type="component" value="Unassembled WGS sequence"/>
</dbReference>
<evidence type="ECO:0000256" key="1">
    <source>
        <dbReference type="SAM" id="Phobius"/>
    </source>
</evidence>
<name>A0AAE3H5J7_9BACT</name>
<dbReference type="EMBL" id="RJUF01000177">
    <property type="protein sequence ID" value="MCP9764877.1"/>
    <property type="molecule type" value="Genomic_DNA"/>
</dbReference>
<evidence type="ECO:0000313" key="2">
    <source>
        <dbReference type="EMBL" id="MCP9764877.1"/>
    </source>
</evidence>
<feature type="transmembrane region" description="Helical" evidence="1">
    <location>
        <begin position="118"/>
        <end position="137"/>
    </location>
</feature>